<sequence length="116" mass="13451">MKNVALVYLRSFTRKQITYPHQLCPFKIQHSDSSELSYTTRNLKTDGRCMIISPLPSPEYHSQPIRSVSIKAHAPIFTIDATLKTIKKPLLYSLKGNIPQHVSNGFYTMAWRYIYF</sequence>
<keyword evidence="2" id="KW-1185">Reference proteome</keyword>
<organism evidence="1 2">
    <name type="scientific">Zootermopsis nevadensis</name>
    <name type="common">Dampwood termite</name>
    <dbReference type="NCBI Taxonomy" id="136037"/>
    <lineage>
        <taxon>Eukaryota</taxon>
        <taxon>Metazoa</taxon>
        <taxon>Ecdysozoa</taxon>
        <taxon>Arthropoda</taxon>
        <taxon>Hexapoda</taxon>
        <taxon>Insecta</taxon>
        <taxon>Pterygota</taxon>
        <taxon>Neoptera</taxon>
        <taxon>Polyneoptera</taxon>
        <taxon>Dictyoptera</taxon>
        <taxon>Blattodea</taxon>
        <taxon>Blattoidea</taxon>
        <taxon>Termitoidae</taxon>
        <taxon>Termopsidae</taxon>
        <taxon>Zootermopsis</taxon>
    </lineage>
</organism>
<accession>A0A067RT44</accession>
<dbReference type="EMBL" id="KK852478">
    <property type="protein sequence ID" value="KDR22989.1"/>
    <property type="molecule type" value="Genomic_DNA"/>
</dbReference>
<evidence type="ECO:0000313" key="2">
    <source>
        <dbReference type="Proteomes" id="UP000027135"/>
    </source>
</evidence>
<dbReference type="InParanoid" id="A0A067RT44"/>
<evidence type="ECO:0000313" key="1">
    <source>
        <dbReference type="EMBL" id="KDR22989.1"/>
    </source>
</evidence>
<dbReference type="AlphaFoldDB" id="A0A067RT44"/>
<name>A0A067RT44_ZOONE</name>
<proteinExistence type="predicted"/>
<reference evidence="1 2" key="1">
    <citation type="journal article" date="2014" name="Nat. Commun.">
        <title>Molecular traces of alternative social organization in a termite genome.</title>
        <authorList>
            <person name="Terrapon N."/>
            <person name="Li C."/>
            <person name="Robertson H.M."/>
            <person name="Ji L."/>
            <person name="Meng X."/>
            <person name="Booth W."/>
            <person name="Chen Z."/>
            <person name="Childers C.P."/>
            <person name="Glastad K.M."/>
            <person name="Gokhale K."/>
            <person name="Gowin J."/>
            <person name="Gronenberg W."/>
            <person name="Hermansen R.A."/>
            <person name="Hu H."/>
            <person name="Hunt B.G."/>
            <person name="Huylmans A.K."/>
            <person name="Khalil S.M."/>
            <person name="Mitchell R.D."/>
            <person name="Munoz-Torres M.C."/>
            <person name="Mustard J.A."/>
            <person name="Pan H."/>
            <person name="Reese J.T."/>
            <person name="Scharf M.E."/>
            <person name="Sun F."/>
            <person name="Vogel H."/>
            <person name="Xiao J."/>
            <person name="Yang W."/>
            <person name="Yang Z."/>
            <person name="Yang Z."/>
            <person name="Zhou J."/>
            <person name="Zhu J."/>
            <person name="Brent C.S."/>
            <person name="Elsik C.G."/>
            <person name="Goodisman M.A."/>
            <person name="Liberles D.A."/>
            <person name="Roe R.M."/>
            <person name="Vargo E.L."/>
            <person name="Vilcinskas A."/>
            <person name="Wang J."/>
            <person name="Bornberg-Bauer E."/>
            <person name="Korb J."/>
            <person name="Zhang G."/>
            <person name="Liebig J."/>
        </authorList>
    </citation>
    <scope>NUCLEOTIDE SEQUENCE [LARGE SCALE GENOMIC DNA]</scope>
    <source>
        <tissue evidence="1">Whole organism</tissue>
    </source>
</reference>
<protein>
    <submittedName>
        <fullName evidence="1">Uncharacterized protein</fullName>
    </submittedName>
</protein>
<gene>
    <name evidence="1" type="ORF">L798_02144</name>
</gene>
<dbReference type="Proteomes" id="UP000027135">
    <property type="component" value="Unassembled WGS sequence"/>
</dbReference>